<feature type="chain" id="PRO_5015188000" evidence="1">
    <location>
        <begin position="22"/>
        <end position="238"/>
    </location>
</feature>
<accession>A0A2P8DZL6</accession>
<evidence type="ECO:0000256" key="1">
    <source>
        <dbReference type="SAM" id="SignalP"/>
    </source>
</evidence>
<reference evidence="2 3" key="1">
    <citation type="submission" date="2018-03" db="EMBL/GenBank/DDBJ databases">
        <title>Genomic Encyclopedia of Archaeal and Bacterial Type Strains, Phase II (KMG-II): from individual species to whole genera.</title>
        <authorList>
            <person name="Goeker M."/>
        </authorList>
    </citation>
    <scope>NUCLEOTIDE SEQUENCE [LARGE SCALE GENOMIC DNA]</scope>
    <source>
        <strain evidence="2 3">DSM 28057</strain>
    </source>
</reference>
<evidence type="ECO:0000313" key="3">
    <source>
        <dbReference type="Proteomes" id="UP000240708"/>
    </source>
</evidence>
<dbReference type="OrthoDB" id="655382at2"/>
<dbReference type="Proteomes" id="UP000240708">
    <property type="component" value="Unassembled WGS sequence"/>
</dbReference>
<organism evidence="2 3">
    <name type="scientific">Cecembia rubra</name>
    <dbReference type="NCBI Taxonomy" id="1485585"/>
    <lineage>
        <taxon>Bacteria</taxon>
        <taxon>Pseudomonadati</taxon>
        <taxon>Bacteroidota</taxon>
        <taxon>Cytophagia</taxon>
        <taxon>Cytophagales</taxon>
        <taxon>Cyclobacteriaceae</taxon>
        <taxon>Cecembia</taxon>
    </lineage>
</organism>
<keyword evidence="1" id="KW-0732">Signal</keyword>
<evidence type="ECO:0000313" key="2">
    <source>
        <dbReference type="EMBL" id="PSL02639.1"/>
    </source>
</evidence>
<comment type="caution">
    <text evidence="2">The sequence shown here is derived from an EMBL/GenBank/DDBJ whole genome shotgun (WGS) entry which is preliminary data.</text>
</comment>
<keyword evidence="3" id="KW-1185">Reference proteome</keyword>
<sequence>MKSPVFLVFLVLFSFAVEAYAQGGSGLEVKYRDNITLDQEVVSGGYFVDPPKEFEGHPYFFTKNFEQSDITINGLTYRRVPILYNIWKDQVLTFQPIHKQKILIRHDKIDAFTLHLDFPVSFIRLDENPTYSHHGSGIYEYVGEGPSRLLIKHRKQTKPKREFSIYSEVFYETQDYFLQKNGEIIKISGRKQAIDFLSMDPKEVRKSTRDSNLIYRIDRRGYLSFLVSLYNQAQYDKK</sequence>
<name>A0A2P8DZL6_9BACT</name>
<feature type="signal peptide" evidence="1">
    <location>
        <begin position="1"/>
        <end position="21"/>
    </location>
</feature>
<gene>
    <name evidence="2" type="ORF">CLV48_109108</name>
</gene>
<proteinExistence type="predicted"/>
<dbReference type="RefSeq" id="WP_106568194.1">
    <property type="nucleotide sequence ID" value="NZ_PYGF01000009.1"/>
</dbReference>
<dbReference type="AlphaFoldDB" id="A0A2P8DZL6"/>
<dbReference type="EMBL" id="PYGF01000009">
    <property type="protein sequence ID" value="PSL02639.1"/>
    <property type="molecule type" value="Genomic_DNA"/>
</dbReference>
<protein>
    <submittedName>
        <fullName evidence="2">Uncharacterized protein</fullName>
    </submittedName>
</protein>